<evidence type="ECO:0000259" key="1">
    <source>
        <dbReference type="Pfam" id="PF01693"/>
    </source>
</evidence>
<dbReference type="Pfam" id="PF01693">
    <property type="entry name" value="Cauli_VI"/>
    <property type="match status" value="1"/>
</dbReference>
<comment type="caution">
    <text evidence="2">The sequence shown here is derived from an EMBL/GenBank/DDBJ whole genome shotgun (WGS) entry which is preliminary data.</text>
</comment>
<gene>
    <name evidence="2" type="ORF">MKW94_022692</name>
</gene>
<dbReference type="AlphaFoldDB" id="A0AA41RWD1"/>
<dbReference type="InterPro" id="IPR011320">
    <property type="entry name" value="RNase_H1_N"/>
</dbReference>
<name>A0AA41RWD1_PAPNU</name>
<feature type="domain" description="Ribonuclease H1 N-terminal" evidence="1">
    <location>
        <begin position="96"/>
        <end position="121"/>
    </location>
</feature>
<sequence>MKGIAMMNSLLQVSSAAVFSKRITRNSLLGFSNYVSSSSSWITRVNNACVKTTSLDNMLMRFRVQYYSSSVRKSSSRKSKKSGPEAAVIKEEKDAFYVVRKGDVVGVYKSLIDCQAQVGSVCDPSVSVFKGYSLPKQTEEYLSSRGLHNPVYSLSAVDVKEDLFEKLVPCPFEQPPLQGDISDKSLPPKELQNILDKSSIDDINGSTIQIVGPSMITKEAGAEEEQ</sequence>
<evidence type="ECO:0000313" key="3">
    <source>
        <dbReference type="Proteomes" id="UP001177140"/>
    </source>
</evidence>
<dbReference type="InterPro" id="IPR009027">
    <property type="entry name" value="Ribosomal_bL9/RNase_H1_N"/>
</dbReference>
<dbReference type="EMBL" id="JAJJMA010019981">
    <property type="protein sequence ID" value="MCL7023228.1"/>
    <property type="molecule type" value="Genomic_DNA"/>
</dbReference>
<keyword evidence="3" id="KW-1185">Reference proteome</keyword>
<dbReference type="Proteomes" id="UP001177140">
    <property type="component" value="Unassembled WGS sequence"/>
</dbReference>
<feature type="non-terminal residue" evidence="2">
    <location>
        <position position="1"/>
    </location>
</feature>
<dbReference type="PANTHER" id="PTHR33639:SF3">
    <property type="entry name" value="RIBONUCLEASE H1 N-TERMINAL DOMAIN-CONTAINING PROTEIN"/>
    <property type="match status" value="1"/>
</dbReference>
<protein>
    <recommendedName>
        <fullName evidence="1">Ribonuclease H1 N-terminal domain-containing protein</fullName>
    </recommendedName>
</protein>
<dbReference type="PANTHER" id="PTHR33639">
    <property type="entry name" value="THIOL-DISULFIDE OXIDOREDUCTASE DCC"/>
    <property type="match status" value="1"/>
</dbReference>
<reference evidence="2" key="1">
    <citation type="submission" date="2022-03" db="EMBL/GenBank/DDBJ databases">
        <title>A functionally conserved STORR gene fusion in Papaver species that diverged 16.8 million years ago.</title>
        <authorList>
            <person name="Catania T."/>
        </authorList>
    </citation>
    <scope>NUCLEOTIDE SEQUENCE</scope>
    <source>
        <strain evidence="2">S-191538</strain>
    </source>
</reference>
<dbReference type="SUPFAM" id="SSF55658">
    <property type="entry name" value="L9 N-domain-like"/>
    <property type="match status" value="1"/>
</dbReference>
<proteinExistence type="predicted"/>
<dbReference type="Gene3D" id="3.40.970.10">
    <property type="entry name" value="Ribonuclease H1, N-terminal domain"/>
    <property type="match status" value="1"/>
</dbReference>
<accession>A0AA41RWD1</accession>
<organism evidence="2 3">
    <name type="scientific">Papaver nudicaule</name>
    <name type="common">Iceland poppy</name>
    <dbReference type="NCBI Taxonomy" id="74823"/>
    <lineage>
        <taxon>Eukaryota</taxon>
        <taxon>Viridiplantae</taxon>
        <taxon>Streptophyta</taxon>
        <taxon>Embryophyta</taxon>
        <taxon>Tracheophyta</taxon>
        <taxon>Spermatophyta</taxon>
        <taxon>Magnoliopsida</taxon>
        <taxon>Ranunculales</taxon>
        <taxon>Papaveraceae</taxon>
        <taxon>Papaveroideae</taxon>
        <taxon>Papaver</taxon>
    </lineage>
</organism>
<evidence type="ECO:0000313" key="2">
    <source>
        <dbReference type="EMBL" id="MCL7023228.1"/>
    </source>
</evidence>
<dbReference type="InterPro" id="IPR037056">
    <property type="entry name" value="RNase_H1_N_sf"/>
</dbReference>
<dbReference type="InterPro" id="IPR052927">
    <property type="entry name" value="DCC_oxidoreductase"/>
</dbReference>